<feature type="transmembrane region" description="Helical" evidence="2">
    <location>
        <begin position="127"/>
        <end position="148"/>
    </location>
</feature>
<feature type="transmembrane region" description="Helical" evidence="2">
    <location>
        <begin position="179"/>
        <end position="201"/>
    </location>
</feature>
<keyword evidence="2" id="KW-1133">Transmembrane helix</keyword>
<dbReference type="PANTHER" id="PTHR38337:SF1">
    <property type="entry name" value="GUSTATORY RECEPTOR"/>
    <property type="match status" value="1"/>
</dbReference>
<feature type="transmembrane region" description="Helical" evidence="2">
    <location>
        <begin position="285"/>
        <end position="311"/>
    </location>
</feature>
<feature type="transmembrane region" description="Helical" evidence="2">
    <location>
        <begin position="398"/>
        <end position="417"/>
    </location>
</feature>
<gene>
    <name evidence="3" type="ORF">GBAR_LOCUS27194</name>
</gene>
<dbReference type="PANTHER" id="PTHR38337">
    <property type="entry name" value="AGAP010540-PA"/>
    <property type="match status" value="1"/>
</dbReference>
<organism evidence="3 4">
    <name type="scientific">Geodia barretti</name>
    <name type="common">Barrett's horny sponge</name>
    <dbReference type="NCBI Taxonomy" id="519541"/>
    <lineage>
        <taxon>Eukaryota</taxon>
        <taxon>Metazoa</taxon>
        <taxon>Porifera</taxon>
        <taxon>Demospongiae</taxon>
        <taxon>Heteroscleromorpha</taxon>
        <taxon>Tetractinellida</taxon>
        <taxon>Astrophorina</taxon>
        <taxon>Geodiidae</taxon>
        <taxon>Geodia</taxon>
    </lineage>
</organism>
<feature type="transmembrane region" description="Helical" evidence="2">
    <location>
        <begin position="233"/>
        <end position="254"/>
    </location>
</feature>
<dbReference type="Proteomes" id="UP001174909">
    <property type="component" value="Unassembled WGS sequence"/>
</dbReference>
<keyword evidence="4" id="KW-1185">Reference proteome</keyword>
<comment type="caution">
    <text evidence="3">The sequence shown here is derived from an EMBL/GenBank/DDBJ whole genome shotgun (WGS) entry which is preliminary data.</text>
</comment>
<proteinExistence type="predicted"/>
<dbReference type="AlphaFoldDB" id="A0AA35TKH9"/>
<evidence type="ECO:0000256" key="2">
    <source>
        <dbReference type="SAM" id="Phobius"/>
    </source>
</evidence>
<evidence type="ECO:0000313" key="4">
    <source>
        <dbReference type="Proteomes" id="UP001174909"/>
    </source>
</evidence>
<feature type="transmembrane region" description="Helical" evidence="2">
    <location>
        <begin position="469"/>
        <end position="489"/>
    </location>
</feature>
<name>A0AA35TKH9_GEOBA</name>
<accession>A0AA35TKH9</accession>
<feature type="region of interest" description="Disordered" evidence="1">
    <location>
        <begin position="49"/>
        <end position="77"/>
    </location>
</feature>
<sequence length="500" mass="56538">MATELVPLLGAERARGMSFRYNSSSDTAKFVAEEETVGSINMAAKLEDGRGLGESQATSSVEESLRHRSTSSPASTDDFFRVEDNDPVAQALQQCEKWVLRPYRLVLRILGWTPFTRDGDPKWLIPVRILLVVMWTLVIIATSLTQILSCFPRDRFTPAKAFLNSKNETVREIVCTEHVISSFVFFDLLLLVTYWFGLYLFSRGETEYLSNLAEKVFIKQSTQGKGKTSNWPMIATILAFLVVALLWILVSFAVRLMTARTVRMFEPETIIRWNSDTTFEHGGKLLLIILSLIGFFTFDMVYVAAVMNYAAQSEMLVYLLKSVRGLVEQKQYNDVDEAIKDIMEIRKYLRVLNGKTAAATALILYNLGSAGVLAIVTLDKISTFNMGYFDKTLATVTAGLNVLLWMGLVCFPFIQAARVTDACEKLKETGTLIRTRPLQYSHTPQLDLDSFVSFTQAVKLRATMFGIPVYPWMAYFVLVAFTFTMLVLLQTNIYSFSYYL</sequence>
<feature type="transmembrane region" description="Helical" evidence="2">
    <location>
        <begin position="356"/>
        <end position="378"/>
    </location>
</feature>
<reference evidence="3" key="1">
    <citation type="submission" date="2023-03" db="EMBL/GenBank/DDBJ databases">
        <authorList>
            <person name="Steffen K."/>
            <person name="Cardenas P."/>
        </authorList>
    </citation>
    <scope>NUCLEOTIDE SEQUENCE</scope>
</reference>
<keyword evidence="2" id="KW-0472">Membrane</keyword>
<protein>
    <submittedName>
        <fullName evidence="3">Uncharacterized protein</fullName>
    </submittedName>
</protein>
<keyword evidence="2" id="KW-0812">Transmembrane</keyword>
<dbReference type="EMBL" id="CASHTH010003786">
    <property type="protein sequence ID" value="CAI8049369.1"/>
    <property type="molecule type" value="Genomic_DNA"/>
</dbReference>
<evidence type="ECO:0000313" key="3">
    <source>
        <dbReference type="EMBL" id="CAI8049369.1"/>
    </source>
</evidence>
<evidence type="ECO:0000256" key="1">
    <source>
        <dbReference type="SAM" id="MobiDB-lite"/>
    </source>
</evidence>